<feature type="domain" description="DSBA-like thioredoxin" evidence="1">
    <location>
        <begin position="4"/>
        <end position="92"/>
    </location>
</feature>
<dbReference type="AlphaFoldDB" id="A0A9W8HBG8"/>
<gene>
    <name evidence="2" type="ORF">H4R18_003678</name>
</gene>
<dbReference type="GO" id="GO:0005739">
    <property type="term" value="C:mitochondrion"/>
    <property type="evidence" value="ECO:0007669"/>
    <property type="project" value="TreeGrafter"/>
</dbReference>
<dbReference type="Gene3D" id="3.40.30.10">
    <property type="entry name" value="Glutaredoxin"/>
    <property type="match status" value="1"/>
</dbReference>
<dbReference type="PANTHER" id="PTHR42943">
    <property type="entry name" value="GLUTATHIONE S-TRANSFERASE KAPPA"/>
    <property type="match status" value="1"/>
</dbReference>
<dbReference type="InterPro" id="IPR001853">
    <property type="entry name" value="DSBA-like_thioredoxin_dom"/>
</dbReference>
<keyword evidence="3" id="KW-1185">Reference proteome</keyword>
<evidence type="ECO:0000313" key="3">
    <source>
        <dbReference type="Proteomes" id="UP001140217"/>
    </source>
</evidence>
<dbReference type="GO" id="GO:0005777">
    <property type="term" value="C:peroxisome"/>
    <property type="evidence" value="ECO:0007669"/>
    <property type="project" value="TreeGrafter"/>
</dbReference>
<sequence>MASTLSFWFEYASPYSMISALRLLRALTGGGGGSVPALGGCQVPDLGSVQVVYRPVFLGAVFKAAGQPALPNMSVPGKGRYLFHDVKRTLDLLGSPGFPSSRPAHWPPSTQLAGRMTWLLAQGLEYVGALDRGDAPEPRHAPVLLPAEQTRVLAEFVWRVFEAEFIAGDDIGQPEVLARLWDAHVAAGPDGSRRAPDGQRAVALAEQDAAKSGFRASTQAAIDHGLFGAPSFTTADGDMYWGNDRLIDAVTHHQVVAGNGASSGFCVAKANI</sequence>
<dbReference type="EMBL" id="JANBUL010000153">
    <property type="protein sequence ID" value="KAJ2780023.1"/>
    <property type="molecule type" value="Genomic_DNA"/>
</dbReference>
<accession>A0A9W8HBG8</accession>
<evidence type="ECO:0000259" key="1">
    <source>
        <dbReference type="Pfam" id="PF01323"/>
    </source>
</evidence>
<dbReference type="SUPFAM" id="SSF52833">
    <property type="entry name" value="Thioredoxin-like"/>
    <property type="match status" value="1"/>
</dbReference>
<protein>
    <recommendedName>
        <fullName evidence="1">DSBA-like thioredoxin domain-containing protein</fullName>
    </recommendedName>
</protein>
<comment type="caution">
    <text evidence="2">The sequence shown here is derived from an EMBL/GenBank/DDBJ whole genome shotgun (WGS) entry which is preliminary data.</text>
</comment>
<dbReference type="OrthoDB" id="4664297at2759"/>
<dbReference type="InterPro" id="IPR051924">
    <property type="entry name" value="GST_Kappa/NadH"/>
</dbReference>
<dbReference type="GO" id="GO:0004602">
    <property type="term" value="F:glutathione peroxidase activity"/>
    <property type="evidence" value="ECO:0007669"/>
    <property type="project" value="TreeGrafter"/>
</dbReference>
<dbReference type="InterPro" id="IPR036249">
    <property type="entry name" value="Thioredoxin-like_sf"/>
</dbReference>
<dbReference type="Proteomes" id="UP001140217">
    <property type="component" value="Unassembled WGS sequence"/>
</dbReference>
<dbReference type="Pfam" id="PF01323">
    <property type="entry name" value="DSBA"/>
    <property type="match status" value="2"/>
</dbReference>
<evidence type="ECO:0000313" key="2">
    <source>
        <dbReference type="EMBL" id="KAJ2780023.1"/>
    </source>
</evidence>
<feature type="domain" description="DSBA-like thioredoxin" evidence="1">
    <location>
        <begin position="146"/>
        <end position="246"/>
    </location>
</feature>
<dbReference type="PANTHER" id="PTHR42943:SF2">
    <property type="entry name" value="GLUTATHIONE S-TRANSFERASE KAPPA 1"/>
    <property type="match status" value="1"/>
</dbReference>
<name>A0A9W8HBG8_9FUNG</name>
<organism evidence="2 3">
    <name type="scientific">Coemansia javaensis</name>
    <dbReference type="NCBI Taxonomy" id="2761396"/>
    <lineage>
        <taxon>Eukaryota</taxon>
        <taxon>Fungi</taxon>
        <taxon>Fungi incertae sedis</taxon>
        <taxon>Zoopagomycota</taxon>
        <taxon>Kickxellomycotina</taxon>
        <taxon>Kickxellomycetes</taxon>
        <taxon>Kickxellales</taxon>
        <taxon>Kickxellaceae</taxon>
        <taxon>Coemansia</taxon>
    </lineage>
</organism>
<reference evidence="2" key="1">
    <citation type="submission" date="2022-07" db="EMBL/GenBank/DDBJ databases">
        <title>Phylogenomic reconstructions and comparative analyses of Kickxellomycotina fungi.</title>
        <authorList>
            <person name="Reynolds N.K."/>
            <person name="Stajich J.E."/>
            <person name="Barry K."/>
            <person name="Grigoriev I.V."/>
            <person name="Crous P."/>
            <person name="Smith M.E."/>
        </authorList>
    </citation>
    <scope>NUCLEOTIDE SEQUENCE</scope>
    <source>
        <strain evidence="2">NBRC 105414</strain>
    </source>
</reference>
<proteinExistence type="predicted"/>
<dbReference type="GO" id="GO:0004364">
    <property type="term" value="F:glutathione transferase activity"/>
    <property type="evidence" value="ECO:0007669"/>
    <property type="project" value="TreeGrafter"/>
</dbReference>
<dbReference type="GO" id="GO:0006749">
    <property type="term" value="P:glutathione metabolic process"/>
    <property type="evidence" value="ECO:0007669"/>
    <property type="project" value="TreeGrafter"/>
</dbReference>